<evidence type="ECO:0000256" key="1">
    <source>
        <dbReference type="PROSITE-ProRule" id="PRU00339"/>
    </source>
</evidence>
<protein>
    <submittedName>
        <fullName evidence="3">TPR repeat-containing protein</fullName>
    </submittedName>
</protein>
<evidence type="ECO:0000313" key="4">
    <source>
        <dbReference type="Proteomes" id="UP000240042"/>
    </source>
</evidence>
<dbReference type="Gene3D" id="1.25.40.10">
    <property type="entry name" value="Tetratricopeptide repeat domain"/>
    <property type="match status" value="1"/>
</dbReference>
<dbReference type="OrthoDB" id="334344at2"/>
<keyword evidence="4" id="KW-1185">Reference proteome</keyword>
<evidence type="ECO:0000313" key="3">
    <source>
        <dbReference type="EMBL" id="SFB69231.1"/>
    </source>
</evidence>
<feature type="chain" id="PRO_5015166342" evidence="2">
    <location>
        <begin position="18"/>
        <end position="177"/>
    </location>
</feature>
<dbReference type="AlphaFoldDB" id="A0A1I1D2T8"/>
<dbReference type="SMART" id="SM00028">
    <property type="entry name" value="TPR"/>
    <property type="match status" value="2"/>
</dbReference>
<accession>A0A1I1D2T8</accession>
<sequence>MRNVWVLVLWLSVPLAAQDYTVNGFSYNNASPNFNKGLRLKGIGDYFFKQKAYAKAVPYYQQALELIPNEADIAFNLGRIYQEEKLWRLAELYYNETIALFAKSENFDKSQLHAYLARVRMAQVKYAQKDNKAALIIINELRKEESLMRSMYPEAWELLGSSFDKVFPVSAVAVKEQ</sequence>
<dbReference type="STRING" id="34097.SAMN02745150_00254"/>
<dbReference type="Pfam" id="PF13424">
    <property type="entry name" value="TPR_12"/>
    <property type="match status" value="1"/>
</dbReference>
<dbReference type="RefSeq" id="WP_092317499.1">
    <property type="nucleotide sequence ID" value="NZ_FOKY01000001.1"/>
</dbReference>
<reference evidence="4" key="1">
    <citation type="submission" date="2016-10" db="EMBL/GenBank/DDBJ databases">
        <authorList>
            <person name="Varghese N."/>
            <person name="Submissions S."/>
        </authorList>
    </citation>
    <scope>NUCLEOTIDE SEQUENCE [LARGE SCALE GENOMIC DNA]</scope>
    <source>
        <strain evidence="4">ATCC 43811</strain>
    </source>
</reference>
<dbReference type="InterPro" id="IPR011990">
    <property type="entry name" value="TPR-like_helical_dom_sf"/>
</dbReference>
<feature type="repeat" description="TPR" evidence="1">
    <location>
        <begin position="37"/>
        <end position="70"/>
    </location>
</feature>
<keyword evidence="1" id="KW-0802">TPR repeat</keyword>
<dbReference type="PROSITE" id="PS50005">
    <property type="entry name" value="TPR"/>
    <property type="match status" value="1"/>
</dbReference>
<gene>
    <name evidence="3" type="ORF">SAMN02745150_00254</name>
</gene>
<feature type="signal peptide" evidence="2">
    <location>
        <begin position="1"/>
        <end position="17"/>
    </location>
</feature>
<evidence type="ECO:0000256" key="2">
    <source>
        <dbReference type="SAM" id="SignalP"/>
    </source>
</evidence>
<dbReference type="Proteomes" id="UP000240042">
    <property type="component" value="Unassembled WGS sequence"/>
</dbReference>
<organism evidence="3 4">
    <name type="scientific">Brevinema andersonii</name>
    <dbReference type="NCBI Taxonomy" id="34097"/>
    <lineage>
        <taxon>Bacteria</taxon>
        <taxon>Pseudomonadati</taxon>
        <taxon>Spirochaetota</taxon>
        <taxon>Spirochaetia</taxon>
        <taxon>Brevinematales</taxon>
        <taxon>Brevinemataceae</taxon>
        <taxon>Brevinema</taxon>
    </lineage>
</organism>
<dbReference type="InterPro" id="IPR019734">
    <property type="entry name" value="TPR_rpt"/>
</dbReference>
<keyword evidence="2" id="KW-0732">Signal</keyword>
<proteinExistence type="predicted"/>
<dbReference type="EMBL" id="FOKY01000001">
    <property type="protein sequence ID" value="SFB69231.1"/>
    <property type="molecule type" value="Genomic_DNA"/>
</dbReference>
<dbReference type="SUPFAM" id="SSF48452">
    <property type="entry name" value="TPR-like"/>
    <property type="match status" value="1"/>
</dbReference>
<name>A0A1I1D2T8_BREAD</name>